<dbReference type="OrthoDB" id="9816061at2"/>
<dbReference type="EMBL" id="CP007501">
    <property type="protein sequence ID" value="AKD26372.1"/>
    <property type="molecule type" value="Genomic_DNA"/>
</dbReference>
<dbReference type="SUPFAM" id="SSF49503">
    <property type="entry name" value="Cupredoxins"/>
    <property type="match status" value="1"/>
</dbReference>
<evidence type="ECO:0000256" key="1">
    <source>
        <dbReference type="ARBA" id="ARBA00004418"/>
    </source>
</evidence>
<dbReference type="PANTHER" id="PTHR38439">
    <property type="entry name" value="AURACYANIN-B"/>
    <property type="match status" value="1"/>
</dbReference>
<evidence type="ECO:0000256" key="2">
    <source>
        <dbReference type="ARBA" id="ARBA00022723"/>
    </source>
</evidence>
<keyword evidence="5" id="KW-0472">Membrane</keyword>
<reference evidence="7 8" key="1">
    <citation type="submission" date="2014-03" db="EMBL/GenBank/DDBJ databases">
        <title>Genome of Polynucleobacter strain MWH-MoK4.</title>
        <authorList>
            <person name="Hahn M.W."/>
        </authorList>
    </citation>
    <scope>NUCLEOTIDE SEQUENCE [LARGE SCALE GENOMIC DNA]</scope>
    <source>
        <strain evidence="7 8">MWH-MoK4</strain>
    </source>
</reference>
<keyword evidence="5" id="KW-0812">Transmembrane</keyword>
<accession>A0A0E3ZNU2</accession>
<dbReference type="GO" id="GO:0005507">
    <property type="term" value="F:copper ion binding"/>
    <property type="evidence" value="ECO:0007669"/>
    <property type="project" value="InterPro"/>
</dbReference>
<evidence type="ECO:0000256" key="5">
    <source>
        <dbReference type="SAM" id="Phobius"/>
    </source>
</evidence>
<dbReference type="InterPro" id="IPR000923">
    <property type="entry name" value="BlueCu_1"/>
</dbReference>
<dbReference type="InterPro" id="IPR033138">
    <property type="entry name" value="Cu_oxidase_CS"/>
</dbReference>
<dbReference type="KEGG" id="pdq:CL55_00020390"/>
<comment type="subcellular location">
    <subcellularLocation>
        <location evidence="1">Periplasm</location>
    </subcellularLocation>
</comment>
<organism evidence="7 8">
    <name type="scientific">Polynucleobacter duraquae</name>
    <dbReference type="NCBI Taxonomy" id="1835254"/>
    <lineage>
        <taxon>Bacteria</taxon>
        <taxon>Pseudomonadati</taxon>
        <taxon>Pseudomonadota</taxon>
        <taxon>Betaproteobacteria</taxon>
        <taxon>Burkholderiales</taxon>
        <taxon>Burkholderiaceae</taxon>
        <taxon>Polynucleobacter</taxon>
    </lineage>
</organism>
<dbReference type="Proteomes" id="UP000061135">
    <property type="component" value="Chromosome"/>
</dbReference>
<evidence type="ECO:0000256" key="4">
    <source>
        <dbReference type="ARBA" id="ARBA00023008"/>
    </source>
</evidence>
<evidence type="ECO:0000313" key="8">
    <source>
        <dbReference type="Proteomes" id="UP000061135"/>
    </source>
</evidence>
<dbReference type="InterPro" id="IPR008972">
    <property type="entry name" value="Cupredoxin"/>
</dbReference>
<keyword evidence="4" id="KW-0186">Copper</keyword>
<evidence type="ECO:0000313" key="7">
    <source>
        <dbReference type="EMBL" id="AKD26372.1"/>
    </source>
</evidence>
<feature type="domain" description="Blue (type 1) copper" evidence="6">
    <location>
        <begin position="175"/>
        <end position="279"/>
    </location>
</feature>
<keyword evidence="8" id="KW-1185">Reference proteome</keyword>
<feature type="transmembrane region" description="Helical" evidence="5">
    <location>
        <begin position="124"/>
        <end position="145"/>
    </location>
</feature>
<gene>
    <name evidence="7" type="ORF">CL55_00020390</name>
</gene>
<keyword evidence="5" id="KW-1133">Transmembrane helix</keyword>
<dbReference type="PATRIC" id="fig|576611.7.peg.2068"/>
<dbReference type="AlphaFoldDB" id="A0A0E3ZNU2"/>
<evidence type="ECO:0000259" key="6">
    <source>
        <dbReference type="Pfam" id="PF00127"/>
    </source>
</evidence>
<feature type="transmembrane region" description="Helical" evidence="5">
    <location>
        <begin position="34"/>
        <end position="51"/>
    </location>
</feature>
<dbReference type="GO" id="GO:0009055">
    <property type="term" value="F:electron transfer activity"/>
    <property type="evidence" value="ECO:0007669"/>
    <property type="project" value="InterPro"/>
</dbReference>
<feature type="transmembrane region" description="Helical" evidence="5">
    <location>
        <begin position="96"/>
        <end position="112"/>
    </location>
</feature>
<dbReference type="Gene3D" id="2.60.40.420">
    <property type="entry name" value="Cupredoxins - blue copper proteins"/>
    <property type="match status" value="1"/>
</dbReference>
<keyword evidence="2" id="KW-0479">Metal-binding</keyword>
<evidence type="ECO:0000256" key="3">
    <source>
        <dbReference type="ARBA" id="ARBA00022764"/>
    </source>
</evidence>
<dbReference type="HOGENOM" id="CLU_979541_0_0_4"/>
<dbReference type="PROSITE" id="PS00079">
    <property type="entry name" value="MULTICOPPER_OXIDASE1"/>
    <property type="match status" value="1"/>
</dbReference>
<dbReference type="Pfam" id="PF00127">
    <property type="entry name" value="Copper-bind"/>
    <property type="match status" value="1"/>
</dbReference>
<protein>
    <submittedName>
        <fullName evidence="7">Copper binding protein, plastocyanin/azurin family</fullName>
    </submittedName>
</protein>
<name>A0A0E3ZNU2_9BURK</name>
<dbReference type="GO" id="GO:0042597">
    <property type="term" value="C:periplasmic space"/>
    <property type="evidence" value="ECO:0007669"/>
    <property type="project" value="UniProtKB-SubCell"/>
</dbReference>
<dbReference type="InterPro" id="IPR050845">
    <property type="entry name" value="Cu-binding_ET"/>
</dbReference>
<dbReference type="PANTHER" id="PTHR38439:SF3">
    <property type="entry name" value="COPPER-RESISTANT CUPROPROTEIN COPI"/>
    <property type="match status" value="1"/>
</dbReference>
<dbReference type="STRING" id="1835254.CL55_00020390"/>
<dbReference type="RefSeq" id="WP_052728827.1">
    <property type="nucleotide sequence ID" value="NZ_CP007501.1"/>
</dbReference>
<proteinExistence type="predicted"/>
<sequence length="284" mass="30561">MNFPLSHIASLCKYTGISFTAGAITHGFFSEERAFLTAVFGVVIYLVGGTLEKIANPDKDHSWTDVLAIGIVASIGLGFFTGGLQHFPDSPGRSSWVVPVGFAMSLLAMYLMEGKGKIKVKAVLIYGGISLALVIAASLYSLSYFNEHGGDGHGHSHGHGTPAPVITQAMKEVRIEVDDTMRFSPAIWEAQAGEPIRIILVNKGKLDHELVIGTEKEIITHAKEMASPGAKGHHHTNEIAAKPGQQSELVWTFKKPGQYAMACFEPGHYEAGMKGVINVVAKKH</sequence>
<keyword evidence="3" id="KW-0574">Periplasm</keyword>
<feature type="transmembrane region" description="Helical" evidence="5">
    <location>
        <begin position="63"/>
        <end position="84"/>
    </location>
</feature>